<comment type="similarity">
    <text evidence="1">Belongs to the universal ribosomal protein uS8 family.</text>
</comment>
<dbReference type="GO" id="GO:0005737">
    <property type="term" value="C:cytoplasm"/>
    <property type="evidence" value="ECO:0007669"/>
    <property type="project" value="UniProtKB-ARBA"/>
</dbReference>
<gene>
    <name evidence="4" type="ORF">MNBD_ACTINO02-767</name>
</gene>
<evidence type="ECO:0000256" key="3">
    <source>
        <dbReference type="ARBA" id="ARBA00023274"/>
    </source>
</evidence>
<name>A0A3B0SUC6_9ZZZZ</name>
<dbReference type="InterPro" id="IPR035987">
    <property type="entry name" value="Ribosomal_uS8_sf"/>
</dbReference>
<dbReference type="Pfam" id="PF00410">
    <property type="entry name" value="Ribosomal_S8"/>
    <property type="match status" value="1"/>
</dbReference>
<dbReference type="NCBIfam" id="NF001109">
    <property type="entry name" value="PRK00136.1"/>
    <property type="match status" value="1"/>
</dbReference>
<sequence length="106" mass="11714">MPSSKMKEAIAKVLVAEGYADSYRVEDASVGKTLTVRLRYNDDRSRVLSAIKRVSKPGLRVYKASNDIRRIRGGLGISIVSTSEGLLTDRDARKRSIGGEVLCEVW</sequence>
<proteinExistence type="inferred from homology"/>
<dbReference type="EMBL" id="UOEK01000274">
    <property type="protein sequence ID" value="VAW04009.1"/>
    <property type="molecule type" value="Genomic_DNA"/>
</dbReference>
<dbReference type="Gene3D" id="3.30.1490.10">
    <property type="match status" value="1"/>
</dbReference>
<reference evidence="4" key="1">
    <citation type="submission" date="2018-06" db="EMBL/GenBank/DDBJ databases">
        <authorList>
            <person name="Zhirakovskaya E."/>
        </authorList>
    </citation>
    <scope>NUCLEOTIDE SEQUENCE</scope>
</reference>
<dbReference type="PROSITE" id="PS00053">
    <property type="entry name" value="RIBOSOMAL_S8"/>
    <property type="match status" value="1"/>
</dbReference>
<accession>A0A3B0SUC6</accession>
<organism evidence="4">
    <name type="scientific">hydrothermal vent metagenome</name>
    <dbReference type="NCBI Taxonomy" id="652676"/>
    <lineage>
        <taxon>unclassified sequences</taxon>
        <taxon>metagenomes</taxon>
        <taxon>ecological metagenomes</taxon>
    </lineage>
</organism>
<dbReference type="SUPFAM" id="SSF56047">
    <property type="entry name" value="Ribosomal protein S8"/>
    <property type="match status" value="1"/>
</dbReference>
<evidence type="ECO:0000256" key="1">
    <source>
        <dbReference type="ARBA" id="ARBA00006471"/>
    </source>
</evidence>
<dbReference type="Gene3D" id="3.30.1370.30">
    <property type="match status" value="1"/>
</dbReference>
<dbReference type="GO" id="GO:0005840">
    <property type="term" value="C:ribosome"/>
    <property type="evidence" value="ECO:0007669"/>
    <property type="project" value="UniProtKB-KW"/>
</dbReference>
<evidence type="ECO:0000313" key="4">
    <source>
        <dbReference type="EMBL" id="VAW04009.1"/>
    </source>
</evidence>
<dbReference type="GO" id="GO:0006412">
    <property type="term" value="P:translation"/>
    <property type="evidence" value="ECO:0007669"/>
    <property type="project" value="InterPro"/>
</dbReference>
<dbReference type="FunFam" id="3.30.1490.10:FF:000001">
    <property type="entry name" value="30S ribosomal protein S8"/>
    <property type="match status" value="1"/>
</dbReference>
<evidence type="ECO:0000256" key="2">
    <source>
        <dbReference type="ARBA" id="ARBA00022980"/>
    </source>
</evidence>
<dbReference type="AlphaFoldDB" id="A0A3B0SUC6"/>
<keyword evidence="2 4" id="KW-0689">Ribosomal protein</keyword>
<dbReference type="InterPro" id="IPR047863">
    <property type="entry name" value="Ribosomal_uS8_CS"/>
</dbReference>
<dbReference type="InterPro" id="IPR000630">
    <property type="entry name" value="Ribosomal_uS8"/>
</dbReference>
<dbReference type="PANTHER" id="PTHR11758">
    <property type="entry name" value="40S RIBOSOMAL PROTEIN S15A"/>
    <property type="match status" value="1"/>
</dbReference>
<keyword evidence="3" id="KW-0687">Ribonucleoprotein</keyword>
<dbReference type="GO" id="GO:0003735">
    <property type="term" value="F:structural constituent of ribosome"/>
    <property type="evidence" value="ECO:0007669"/>
    <property type="project" value="InterPro"/>
</dbReference>
<dbReference type="GO" id="GO:1990904">
    <property type="term" value="C:ribonucleoprotein complex"/>
    <property type="evidence" value="ECO:0007669"/>
    <property type="project" value="UniProtKB-KW"/>
</dbReference>
<protein>
    <submittedName>
        <fullName evidence="4">SSU ribosomal protein S8p (S15Ae)</fullName>
    </submittedName>
</protein>